<dbReference type="RefSeq" id="WP_285485581.1">
    <property type="nucleotide sequence ID" value="NZ_BSTI01000001.1"/>
</dbReference>
<proteinExistence type="predicted"/>
<organism evidence="1 2">
    <name type="scientific">Amycolatopsis taiwanensis</name>
    <dbReference type="NCBI Taxonomy" id="342230"/>
    <lineage>
        <taxon>Bacteria</taxon>
        <taxon>Bacillati</taxon>
        <taxon>Actinomycetota</taxon>
        <taxon>Actinomycetes</taxon>
        <taxon>Pseudonocardiales</taxon>
        <taxon>Pseudonocardiaceae</taxon>
        <taxon>Amycolatopsis</taxon>
    </lineage>
</organism>
<name>A0A9W6QU76_9PSEU</name>
<reference evidence="1" key="1">
    <citation type="submission" date="2023-03" db="EMBL/GenBank/DDBJ databases">
        <title>Amycolatopsis taiwanensis NBRC 103393.</title>
        <authorList>
            <person name="Ichikawa N."/>
            <person name="Sato H."/>
            <person name="Tonouchi N."/>
        </authorList>
    </citation>
    <scope>NUCLEOTIDE SEQUENCE</scope>
    <source>
        <strain evidence="1">NBRC 103393</strain>
    </source>
</reference>
<evidence type="ECO:0008006" key="3">
    <source>
        <dbReference type="Google" id="ProtNLM"/>
    </source>
</evidence>
<gene>
    <name evidence="1" type="ORF">Atai01_02780</name>
</gene>
<dbReference type="Proteomes" id="UP001165136">
    <property type="component" value="Unassembled WGS sequence"/>
</dbReference>
<dbReference type="Gene3D" id="1.25.40.10">
    <property type="entry name" value="Tetratricopeptide repeat domain"/>
    <property type="match status" value="1"/>
</dbReference>
<evidence type="ECO:0000313" key="1">
    <source>
        <dbReference type="EMBL" id="GLY63659.1"/>
    </source>
</evidence>
<dbReference type="EMBL" id="BSTI01000001">
    <property type="protein sequence ID" value="GLY63659.1"/>
    <property type="molecule type" value="Genomic_DNA"/>
</dbReference>
<sequence length="468" mass="51746">MVDTTKQPNTLLAGVIKKAGATNKGLARRVRLLSESDGGEPVRCDHVSVKRWLDGTIPQPRTCQLIARVLTELLGEHVSLEEIGYRELENPDAGLEYPEEIAQSVMALGAITDRELRMPNRAEPLTVVPEAWSGLVVRWLTDSDHDRSKPPAEPHPITVIDVEAIREATAMFSSFDYKYGGGRPKTLVAAFLDQEVLPNIPHVSPQHPVGREYFREVAALTRLAGWTAYDTGAHGLAQRYLTQAFRLAKAAGDKALCGRILANMSHQANFLGHYQRAIDLARAAYKGANGHATPTTMALFYAMEARALASLRKEGDVTAALLTAERWLSQGSRANDPEWIHYFDLAELYAEFAHCYRDLGNAELANHYAAESIRESESTYVRSLSFCRTVLATAHLQAGDLDAALHVAKSVAETAMSLKSFRVISYLDDFRDRLSVHSEEPLVREFLDFARGVLPSEDSPVSRRLVVA</sequence>
<accession>A0A9W6QU76</accession>
<keyword evidence="2" id="KW-1185">Reference proteome</keyword>
<dbReference type="InterPro" id="IPR011990">
    <property type="entry name" value="TPR-like_helical_dom_sf"/>
</dbReference>
<protein>
    <recommendedName>
        <fullName evidence="3">Transcriptional regulator</fullName>
    </recommendedName>
</protein>
<evidence type="ECO:0000313" key="2">
    <source>
        <dbReference type="Proteomes" id="UP001165136"/>
    </source>
</evidence>
<dbReference type="SUPFAM" id="SSF48452">
    <property type="entry name" value="TPR-like"/>
    <property type="match status" value="1"/>
</dbReference>
<dbReference type="AlphaFoldDB" id="A0A9W6QU76"/>
<comment type="caution">
    <text evidence="1">The sequence shown here is derived from an EMBL/GenBank/DDBJ whole genome shotgun (WGS) entry which is preliminary data.</text>
</comment>